<proteinExistence type="inferred from homology"/>
<dbReference type="eggNOG" id="COG4172">
    <property type="taxonomic scope" value="Bacteria"/>
</dbReference>
<dbReference type="InterPro" id="IPR003593">
    <property type="entry name" value="AAA+_ATPase"/>
</dbReference>
<dbReference type="EMBL" id="BAFE01000076">
    <property type="protein sequence ID" value="GAB49206.1"/>
    <property type="molecule type" value="Genomic_DNA"/>
</dbReference>
<name>H5UTZ8_9MICO</name>
<keyword evidence="5" id="KW-0547">Nucleotide-binding</keyword>
<dbReference type="OrthoDB" id="3677453at2"/>
<evidence type="ECO:0000256" key="6">
    <source>
        <dbReference type="ARBA" id="ARBA00022840"/>
    </source>
</evidence>
<evidence type="ECO:0000259" key="9">
    <source>
        <dbReference type="PROSITE" id="PS50893"/>
    </source>
</evidence>
<dbReference type="SUPFAM" id="SSF52540">
    <property type="entry name" value="P-loop containing nucleoside triphosphate hydrolases"/>
    <property type="match status" value="2"/>
</dbReference>
<dbReference type="PANTHER" id="PTHR43297:SF2">
    <property type="entry name" value="DIPEPTIDE TRANSPORT ATP-BINDING PROTEIN DPPD"/>
    <property type="match status" value="1"/>
</dbReference>
<dbReference type="FunFam" id="3.40.50.300:FF:000016">
    <property type="entry name" value="Oligopeptide ABC transporter ATP-binding component"/>
    <property type="match status" value="2"/>
</dbReference>
<reference evidence="10 11" key="1">
    <citation type="submission" date="2012-02" db="EMBL/GenBank/DDBJ databases">
        <title>Whole genome shotgun sequence of Mobilicoccus pelagius NBRC 104925.</title>
        <authorList>
            <person name="Yoshida Y."/>
            <person name="Hosoyama A."/>
            <person name="Tsuchikane K."/>
            <person name="Katsumata H."/>
            <person name="Yamazaki S."/>
            <person name="Fujita N."/>
        </authorList>
    </citation>
    <scope>NUCLEOTIDE SEQUENCE [LARGE SCALE GENOMIC DNA]</scope>
    <source>
        <strain evidence="10 11">NBRC 104925</strain>
    </source>
</reference>
<sequence length="725" mass="79001">MSTAIDGTVAPTDRRGEPVLRVRDLHVRFGTEAGSVHAVRGMDFDLHPGEVLGIVGESGSGKSVTSLAIMGLLTDNAKVTGSITYNGKELLGLSDKQMSAHRGKDIAMVFQDPLSSLTPVHTVGDQIIEALRVHGDIDDAAARARAIELLEIVGIPSAQTRVDSYPHEFSGGMRQRVVIAIAIANNPRVIIADEPTTALDVTIQAQILDVLKVAQKETGAAVIMITHDLGVVAGIADEVMVMYAGRPVEKGPVERLYGKPLMPYTIGLLGSIPRVDRGEKRSLVPIEGNPPNLIHEPTGCPFASRCPLTIEACMNGEPPLDLVEPTHRTACIRSEELLGIEGAEDIFPVPPVAVGQLDEVPRDRRETVLSVENLHRHFPLMKGAVFKRQVGDVKAVDGLSFDIREGECLAIVGESGCGKTTTLLEIMEMSPKTNGNIVVLGSSIKDVKKKAEITALRRNVQLVFQDPMGALDPRFTVFEIIAEPLQTFGMKKEECEARVRELMKTVGLMPDHLNRFPTQFSGGQRQRIGIARALALNPKVIILDEPVSALDVSIQAGVINLLDHLKAQLGISYLFVAHDLAVVRHIADRVGVMYLGKFVEIGDVDEVFDNPTHPYTRSLLSAIPLPDPVKERSRQRILLSGDLPSPLDRPVGCDFMSRCPVYNGLDENRRQHCRTEEPPLVTVGSADHRQACFYPEEKLVTTRVSTHSTTAADAQSRTTQERNTR</sequence>
<dbReference type="InterPro" id="IPR013563">
    <property type="entry name" value="Oligopep_ABC_C"/>
</dbReference>
<dbReference type="AlphaFoldDB" id="H5UTZ8"/>
<keyword evidence="3" id="KW-0813">Transport</keyword>
<keyword evidence="11" id="KW-1185">Reference proteome</keyword>
<dbReference type="Gene3D" id="3.40.50.300">
    <property type="entry name" value="P-loop containing nucleotide triphosphate hydrolases"/>
    <property type="match status" value="2"/>
</dbReference>
<keyword evidence="4" id="KW-1003">Cell membrane</keyword>
<dbReference type="GO" id="GO:0016887">
    <property type="term" value="F:ATP hydrolysis activity"/>
    <property type="evidence" value="ECO:0007669"/>
    <property type="project" value="InterPro"/>
</dbReference>
<dbReference type="NCBIfam" id="NF008453">
    <property type="entry name" value="PRK11308.1"/>
    <property type="match status" value="2"/>
</dbReference>
<organism evidence="10 11">
    <name type="scientific">Mobilicoccus pelagius NBRC 104925</name>
    <dbReference type="NCBI Taxonomy" id="1089455"/>
    <lineage>
        <taxon>Bacteria</taxon>
        <taxon>Bacillati</taxon>
        <taxon>Actinomycetota</taxon>
        <taxon>Actinomycetes</taxon>
        <taxon>Micrococcales</taxon>
        <taxon>Dermatophilaceae</taxon>
        <taxon>Mobilicoccus</taxon>
    </lineage>
</organism>
<dbReference type="PROSITE" id="PS50893">
    <property type="entry name" value="ABC_TRANSPORTER_2"/>
    <property type="match status" value="2"/>
</dbReference>
<dbReference type="RefSeq" id="WP_009483103.1">
    <property type="nucleotide sequence ID" value="NZ_BAFE01000076.1"/>
</dbReference>
<dbReference type="Proteomes" id="UP000004367">
    <property type="component" value="Unassembled WGS sequence"/>
</dbReference>
<feature type="domain" description="ABC transporter" evidence="9">
    <location>
        <begin position="369"/>
        <end position="620"/>
    </location>
</feature>
<evidence type="ECO:0000256" key="4">
    <source>
        <dbReference type="ARBA" id="ARBA00022475"/>
    </source>
</evidence>
<dbReference type="GO" id="GO:0015833">
    <property type="term" value="P:peptide transport"/>
    <property type="evidence" value="ECO:0007669"/>
    <property type="project" value="InterPro"/>
</dbReference>
<dbReference type="PANTHER" id="PTHR43297">
    <property type="entry name" value="OLIGOPEPTIDE TRANSPORT ATP-BINDING PROTEIN APPD"/>
    <property type="match status" value="1"/>
</dbReference>
<dbReference type="CDD" id="cd03257">
    <property type="entry name" value="ABC_NikE_OppD_transporters"/>
    <property type="match status" value="2"/>
</dbReference>
<evidence type="ECO:0000256" key="7">
    <source>
        <dbReference type="ARBA" id="ARBA00023136"/>
    </source>
</evidence>
<evidence type="ECO:0000313" key="11">
    <source>
        <dbReference type="Proteomes" id="UP000004367"/>
    </source>
</evidence>
<feature type="region of interest" description="Disordered" evidence="8">
    <location>
        <begin position="704"/>
        <end position="725"/>
    </location>
</feature>
<protein>
    <submittedName>
        <fullName evidence="10">Putative peptide ABC transporter ATP-binding protein</fullName>
    </submittedName>
</protein>
<evidence type="ECO:0000256" key="3">
    <source>
        <dbReference type="ARBA" id="ARBA00022448"/>
    </source>
</evidence>
<dbReference type="InterPro" id="IPR003439">
    <property type="entry name" value="ABC_transporter-like_ATP-bd"/>
</dbReference>
<evidence type="ECO:0000256" key="1">
    <source>
        <dbReference type="ARBA" id="ARBA00004202"/>
    </source>
</evidence>
<dbReference type="InterPro" id="IPR027417">
    <property type="entry name" value="P-loop_NTPase"/>
</dbReference>
<dbReference type="GO" id="GO:0005524">
    <property type="term" value="F:ATP binding"/>
    <property type="evidence" value="ECO:0007669"/>
    <property type="project" value="UniProtKB-KW"/>
</dbReference>
<dbReference type="Pfam" id="PF00005">
    <property type="entry name" value="ABC_tran"/>
    <property type="match status" value="2"/>
</dbReference>
<dbReference type="Pfam" id="PF08352">
    <property type="entry name" value="oligo_HPY"/>
    <property type="match status" value="2"/>
</dbReference>
<dbReference type="GO" id="GO:0005886">
    <property type="term" value="C:plasma membrane"/>
    <property type="evidence" value="ECO:0007669"/>
    <property type="project" value="UniProtKB-SubCell"/>
</dbReference>
<evidence type="ECO:0000256" key="8">
    <source>
        <dbReference type="SAM" id="MobiDB-lite"/>
    </source>
</evidence>
<evidence type="ECO:0000256" key="2">
    <source>
        <dbReference type="ARBA" id="ARBA00005417"/>
    </source>
</evidence>
<dbReference type="InterPro" id="IPR050388">
    <property type="entry name" value="ABC_Ni/Peptide_Import"/>
</dbReference>
<feature type="compositionally biased region" description="Polar residues" evidence="8">
    <location>
        <begin position="704"/>
        <end position="718"/>
    </location>
</feature>
<comment type="caution">
    <text evidence="10">The sequence shown here is derived from an EMBL/GenBank/DDBJ whole genome shotgun (WGS) entry which is preliminary data.</text>
</comment>
<dbReference type="InterPro" id="IPR017871">
    <property type="entry name" value="ABC_transporter-like_CS"/>
</dbReference>
<comment type="similarity">
    <text evidence="2">Belongs to the ABC transporter superfamily.</text>
</comment>
<dbReference type="PROSITE" id="PS00211">
    <property type="entry name" value="ABC_TRANSPORTER_1"/>
    <property type="match status" value="2"/>
</dbReference>
<evidence type="ECO:0000256" key="5">
    <source>
        <dbReference type="ARBA" id="ARBA00022741"/>
    </source>
</evidence>
<dbReference type="NCBIfam" id="NF007739">
    <property type="entry name" value="PRK10419.1"/>
    <property type="match status" value="2"/>
</dbReference>
<dbReference type="STRING" id="1089455.MOPEL_099_00060"/>
<gene>
    <name evidence="10" type="ORF">MOPEL_099_00060</name>
</gene>
<dbReference type="SMART" id="SM00382">
    <property type="entry name" value="AAA"/>
    <property type="match status" value="2"/>
</dbReference>
<comment type="subcellular location">
    <subcellularLocation>
        <location evidence="1">Cell membrane</location>
        <topology evidence="1">Peripheral membrane protein</topology>
    </subcellularLocation>
</comment>
<accession>H5UTZ8</accession>
<evidence type="ECO:0000313" key="10">
    <source>
        <dbReference type="EMBL" id="GAB49206.1"/>
    </source>
</evidence>
<feature type="domain" description="ABC transporter" evidence="9">
    <location>
        <begin position="20"/>
        <end position="269"/>
    </location>
</feature>
<keyword evidence="6 10" id="KW-0067">ATP-binding</keyword>
<dbReference type="NCBIfam" id="TIGR01727">
    <property type="entry name" value="oligo_HPY"/>
    <property type="match status" value="2"/>
</dbReference>
<keyword evidence="7" id="KW-0472">Membrane</keyword>